<dbReference type="Gene3D" id="3.40.50.720">
    <property type="entry name" value="NAD(P)-binding Rossmann-like Domain"/>
    <property type="match status" value="1"/>
</dbReference>
<name>A0A1N7Q8H5_9BACL</name>
<reference evidence="2" key="1">
    <citation type="submission" date="2017-01" db="EMBL/GenBank/DDBJ databases">
        <authorList>
            <person name="Varghese N."/>
            <person name="Submissions S."/>
        </authorList>
    </citation>
    <scope>NUCLEOTIDE SEQUENCE [LARGE SCALE GENOMIC DNA]</scope>
    <source>
        <strain evidence="2">DSM 45196</strain>
    </source>
</reference>
<dbReference type="Proteomes" id="UP000186795">
    <property type="component" value="Unassembled WGS sequence"/>
</dbReference>
<proteinExistence type="predicted"/>
<dbReference type="OrthoDB" id="2043779at2"/>
<dbReference type="RefSeq" id="WP_040387272.1">
    <property type="nucleotide sequence ID" value="NZ_CP048103.1"/>
</dbReference>
<dbReference type="AlphaFoldDB" id="A0A1N7Q8H5"/>
<evidence type="ECO:0000313" key="2">
    <source>
        <dbReference type="Proteomes" id="UP000186795"/>
    </source>
</evidence>
<accession>A0A1N7Q8H5</accession>
<evidence type="ECO:0000313" key="1">
    <source>
        <dbReference type="EMBL" id="SIT19152.1"/>
    </source>
</evidence>
<dbReference type="InterPro" id="IPR036291">
    <property type="entry name" value="NAD(P)-bd_dom_sf"/>
</dbReference>
<organism evidence="1 2">
    <name type="scientific">Kroppenstedtia eburnea</name>
    <dbReference type="NCBI Taxonomy" id="714067"/>
    <lineage>
        <taxon>Bacteria</taxon>
        <taxon>Bacillati</taxon>
        <taxon>Bacillota</taxon>
        <taxon>Bacilli</taxon>
        <taxon>Bacillales</taxon>
        <taxon>Thermoactinomycetaceae</taxon>
        <taxon>Kroppenstedtia</taxon>
    </lineage>
</organism>
<protein>
    <recommendedName>
        <fullName evidence="3">Oxidoreductase family, NAD-binding Rossmann fold</fullName>
    </recommendedName>
</protein>
<evidence type="ECO:0008006" key="3">
    <source>
        <dbReference type="Google" id="ProtNLM"/>
    </source>
</evidence>
<dbReference type="SUPFAM" id="SSF51735">
    <property type="entry name" value="NAD(P)-binding Rossmann-fold domains"/>
    <property type="match status" value="1"/>
</dbReference>
<keyword evidence="2" id="KW-1185">Reference proteome</keyword>
<gene>
    <name evidence="1" type="ORF">SAMN05421790_1215</name>
</gene>
<sequence length="312" mass="35920">MGIRHLQGLAQLKRPARIFVIDPSRSSLKKAQAFFETLRNRRGHRVEFLQRLEDAPFHFDVTIVSTTARVRHSVIEQLLHQKRVRFLILEKFLFQKRDHFSSIGRLLEKENVPAWVNCPLRTMPFFKYLKEKIQGKGTLNFCVSGSNIGMATNSIHHLDVAAYLIDRYEWRLDGSMLDKEIQESKRNGFIEFTGTLSGGSTAGDHVRLTSYRTGQTPLRIQICTPKLRCLIDLNAKKAWLSEEETQWVWTETEFSIPLQSERTHLVTEQILVEGFSDLPTYADSCRVHLPLLQAFLSHLRTVQGGDETCPIT</sequence>
<dbReference type="EMBL" id="FTOD01000021">
    <property type="protein sequence ID" value="SIT19152.1"/>
    <property type="molecule type" value="Genomic_DNA"/>
</dbReference>